<accession>A0A7H0SNG5</accession>
<feature type="transmembrane region" description="Helical" evidence="2">
    <location>
        <begin position="76"/>
        <end position="100"/>
    </location>
</feature>
<evidence type="ECO:0000256" key="1">
    <source>
        <dbReference type="SAM" id="MobiDB-lite"/>
    </source>
</evidence>
<keyword evidence="4" id="KW-1185">Reference proteome</keyword>
<evidence type="ECO:0000256" key="2">
    <source>
        <dbReference type="SAM" id="Phobius"/>
    </source>
</evidence>
<evidence type="ECO:0000313" key="4">
    <source>
        <dbReference type="Proteomes" id="UP000516320"/>
    </source>
</evidence>
<evidence type="ECO:0000313" key="3">
    <source>
        <dbReference type="EMBL" id="QNQ90090.1"/>
    </source>
</evidence>
<proteinExistence type="predicted"/>
<feature type="transmembrane region" description="Helical" evidence="2">
    <location>
        <begin position="112"/>
        <end position="131"/>
    </location>
</feature>
<feature type="region of interest" description="Disordered" evidence="1">
    <location>
        <begin position="403"/>
        <end position="426"/>
    </location>
</feature>
<reference evidence="3 4" key="1">
    <citation type="submission" date="2019-12" db="EMBL/GenBank/DDBJ databases">
        <title>Corynebacterium sp. nov., isolated from feces of the Anser Albifrons in China.</title>
        <authorList>
            <person name="Liu Q."/>
        </authorList>
    </citation>
    <scope>NUCLEOTIDE SEQUENCE [LARGE SCALE GENOMIC DNA]</scope>
    <source>
        <strain evidence="3 4">4H37-19</strain>
    </source>
</reference>
<feature type="transmembrane region" description="Helical" evidence="2">
    <location>
        <begin position="39"/>
        <end position="64"/>
    </location>
</feature>
<sequence length="426" mass="47044">MNRTVSIALAFVGLLVGAGFATGREIIQYFISFGTVGLWGAVLSGVFMALAGAVFLQLGSYFLANEHNLVFRNLSFAWLSWLLDVMVTLTLFAIGFVMLAGAGSNLEQQFGWPSWIGSGLMLILVIVTGFFDVDKVSNIISWVTPLIIVAVIVAFIYTLFHIPQDTAHLSELAQRKESPVSPWWLAALNYNGLALLLGVSMSIVIGGNHTDTTAAARGGLAGGVLYTVMLLMAAVTLFLSFDQIADADVPMLTIMENIHPALALVMVWIIFAMIYNTCIGMFYSLGKRLTAKNEKHFIPVFVVLCLMGYAVSFVGFSELMSKVYPIIGYAGMFMVVVLLGFWIRSRVEINRESRLRDKIRRLVRRREDPTKRFTSKQARELEHALAESQAEAEQIEETISEEVRDELNLESPSDQAEEENTKTAGA</sequence>
<feature type="transmembrane region" description="Helical" evidence="2">
    <location>
        <begin position="323"/>
        <end position="343"/>
    </location>
</feature>
<dbReference type="Proteomes" id="UP000516320">
    <property type="component" value="Chromosome"/>
</dbReference>
<name>A0A7H0SNG5_9CORY</name>
<keyword evidence="2" id="KW-0472">Membrane</keyword>
<organism evidence="3 4">
    <name type="scientific">Corynebacterium poyangense</name>
    <dbReference type="NCBI Taxonomy" id="2684405"/>
    <lineage>
        <taxon>Bacteria</taxon>
        <taxon>Bacillati</taxon>
        <taxon>Actinomycetota</taxon>
        <taxon>Actinomycetes</taxon>
        <taxon>Mycobacteriales</taxon>
        <taxon>Corynebacteriaceae</taxon>
        <taxon>Corynebacterium</taxon>
    </lineage>
</organism>
<gene>
    <name evidence="3" type="ORF">GP475_05095</name>
</gene>
<dbReference type="PANTHER" id="PTHR37814">
    <property type="entry name" value="CONSERVED MEMBRANE PROTEIN"/>
    <property type="match status" value="1"/>
</dbReference>
<dbReference type="KEGG" id="cpoy:GP475_05095"/>
<dbReference type="InterPro" id="IPR038728">
    <property type="entry name" value="YkvI-like"/>
</dbReference>
<feature type="transmembrane region" description="Helical" evidence="2">
    <location>
        <begin position="297"/>
        <end position="317"/>
    </location>
</feature>
<feature type="transmembrane region" description="Helical" evidence="2">
    <location>
        <begin position="261"/>
        <end position="285"/>
    </location>
</feature>
<dbReference type="PANTHER" id="PTHR37814:SF1">
    <property type="entry name" value="MEMBRANE PROTEIN"/>
    <property type="match status" value="1"/>
</dbReference>
<dbReference type="RefSeq" id="WP_187975551.1">
    <property type="nucleotide sequence ID" value="NZ_CP046884.1"/>
</dbReference>
<keyword evidence="2" id="KW-0812">Transmembrane</keyword>
<keyword evidence="2" id="KW-1133">Transmembrane helix</keyword>
<dbReference type="EMBL" id="CP046884">
    <property type="protein sequence ID" value="QNQ90090.1"/>
    <property type="molecule type" value="Genomic_DNA"/>
</dbReference>
<feature type="transmembrane region" description="Helical" evidence="2">
    <location>
        <begin position="218"/>
        <end position="241"/>
    </location>
</feature>
<feature type="transmembrane region" description="Helical" evidence="2">
    <location>
        <begin position="183"/>
        <end position="206"/>
    </location>
</feature>
<dbReference type="AlphaFoldDB" id="A0A7H0SNG5"/>
<protein>
    <submittedName>
        <fullName evidence="3">Uncharacterized protein</fullName>
    </submittedName>
</protein>
<feature type="transmembrane region" description="Helical" evidence="2">
    <location>
        <begin position="143"/>
        <end position="163"/>
    </location>
</feature>